<keyword evidence="5" id="KW-1185">Reference proteome</keyword>
<comment type="caution">
    <text evidence="4">The sequence shown here is derived from an EMBL/GenBank/DDBJ whole genome shotgun (WGS) entry which is preliminary data.</text>
</comment>
<protein>
    <recommendedName>
        <fullName evidence="3">Tlde1 domain-containing protein</fullName>
    </recommendedName>
</protein>
<gene>
    <name evidence="4" type="ORF">BN961_00702</name>
</gene>
<feature type="region of interest" description="Disordered" evidence="1">
    <location>
        <begin position="1"/>
        <end position="47"/>
    </location>
</feature>
<feature type="domain" description="Tlde1" evidence="3">
    <location>
        <begin position="275"/>
        <end position="376"/>
    </location>
</feature>
<dbReference type="STRING" id="1035.BN961_00702"/>
<feature type="transmembrane region" description="Helical" evidence="2">
    <location>
        <begin position="57"/>
        <end position="75"/>
    </location>
</feature>
<sequence length="380" mass="40925">MTNPQLNGLSACVHHMHEGGPGDVVHTTRQMKSRPRRPVPPRAPEREVRARKAIRQTFVGGILLAGGGLSCLWILNASLGKAALPAQPIPPFDLATTVPAPTAFPKQYAALLDATSPLGPATSFNRPIAFEERWSGVAFEDRWAAVTPEPAPKQAKVDVAATASVTPPDDVAQETAEAVPLPLPRPSVEVAKNGPSRQDAAQENKDVALAEPAKQPSIFERLFGKLRPANTTLAYASPDGGIFSNGTSRIGGRYDPHTAVYDISARTVYMPDGTKLEAHSGLGSRLDDPRYVNERMRGATPPATYELKLRESLFHGVEAIRLTPVDSTVYGRTGLLAHTYMLGPNGDSNGCVSFKNYNAFLQAYKKQQVKKLVVVAHLDT</sequence>
<evidence type="ECO:0000313" key="4">
    <source>
        <dbReference type="EMBL" id="CEG07313.1"/>
    </source>
</evidence>
<dbReference type="Proteomes" id="UP000035762">
    <property type="component" value="Unassembled WGS sequence"/>
</dbReference>
<organism evidence="4 5">
    <name type="scientific">Afipia felis</name>
    <name type="common">Cat scratch disease bacillus</name>
    <dbReference type="NCBI Taxonomy" id="1035"/>
    <lineage>
        <taxon>Bacteria</taxon>
        <taxon>Pseudomonadati</taxon>
        <taxon>Pseudomonadota</taxon>
        <taxon>Alphaproteobacteria</taxon>
        <taxon>Hyphomicrobiales</taxon>
        <taxon>Nitrobacteraceae</taxon>
        <taxon>Afipia</taxon>
    </lineage>
</organism>
<feature type="compositionally biased region" description="Basic residues" evidence="1">
    <location>
        <begin position="29"/>
        <end position="39"/>
    </location>
</feature>
<dbReference type="AlphaFoldDB" id="A0A090N6R5"/>
<dbReference type="Pfam" id="PF10908">
    <property type="entry name" value="Tlde1_dom"/>
    <property type="match status" value="1"/>
</dbReference>
<accession>A0A090N6R5</accession>
<reference evidence="4 5" key="1">
    <citation type="journal article" date="2014" name="Genome Announc.">
        <title>Genome Sequence of Afipia felis Strain 76713, Isolated in Hospital Water Using an Amoeba Co-Culture Procedure.</title>
        <authorList>
            <person name="Benamar S."/>
            <person name="La Scola B."/>
            <person name="Croce O."/>
        </authorList>
    </citation>
    <scope>NUCLEOTIDE SEQUENCE [LARGE SCALE GENOMIC DNA]</scope>
    <source>
        <strain evidence="4 5">76713</strain>
    </source>
</reference>
<evidence type="ECO:0000313" key="5">
    <source>
        <dbReference type="Proteomes" id="UP000035762"/>
    </source>
</evidence>
<dbReference type="EMBL" id="CCAZ020000001">
    <property type="protein sequence ID" value="CEG07313.1"/>
    <property type="molecule type" value="Genomic_DNA"/>
</dbReference>
<keyword evidence="2" id="KW-0472">Membrane</keyword>
<keyword evidence="2" id="KW-0812">Transmembrane</keyword>
<dbReference type="InterPro" id="IPR021225">
    <property type="entry name" value="Tlde1_dom"/>
</dbReference>
<feature type="region of interest" description="Disordered" evidence="1">
    <location>
        <begin position="185"/>
        <end position="211"/>
    </location>
</feature>
<evidence type="ECO:0000256" key="1">
    <source>
        <dbReference type="SAM" id="MobiDB-lite"/>
    </source>
</evidence>
<evidence type="ECO:0000256" key="2">
    <source>
        <dbReference type="SAM" id="Phobius"/>
    </source>
</evidence>
<name>A0A090N6R5_AFIFE</name>
<evidence type="ECO:0000259" key="3">
    <source>
        <dbReference type="Pfam" id="PF10908"/>
    </source>
</evidence>
<keyword evidence="2" id="KW-1133">Transmembrane helix</keyword>
<proteinExistence type="predicted"/>